<reference evidence="2 3" key="1">
    <citation type="submission" date="2021-06" db="EMBL/GenBank/DDBJ databases">
        <authorList>
            <person name="Palmer J.M."/>
        </authorList>
    </citation>
    <scope>NUCLEOTIDE SEQUENCE [LARGE SCALE GENOMIC DNA]</scope>
    <source>
        <strain evidence="3">if_2019</strain>
        <tissue evidence="2">Muscle</tissue>
    </source>
</reference>
<gene>
    <name evidence="2" type="ORF">ILYODFUR_000357</name>
</gene>
<protein>
    <submittedName>
        <fullName evidence="2">Uncharacterized protein</fullName>
    </submittedName>
</protein>
<organism evidence="2 3">
    <name type="scientific">Ilyodon furcidens</name>
    <name type="common">goldbreast splitfin</name>
    <dbReference type="NCBI Taxonomy" id="33524"/>
    <lineage>
        <taxon>Eukaryota</taxon>
        <taxon>Metazoa</taxon>
        <taxon>Chordata</taxon>
        <taxon>Craniata</taxon>
        <taxon>Vertebrata</taxon>
        <taxon>Euteleostomi</taxon>
        <taxon>Actinopterygii</taxon>
        <taxon>Neopterygii</taxon>
        <taxon>Teleostei</taxon>
        <taxon>Neoteleostei</taxon>
        <taxon>Acanthomorphata</taxon>
        <taxon>Ovalentaria</taxon>
        <taxon>Atherinomorphae</taxon>
        <taxon>Cyprinodontiformes</taxon>
        <taxon>Goodeidae</taxon>
        <taxon>Ilyodon</taxon>
    </lineage>
</organism>
<keyword evidence="3" id="KW-1185">Reference proteome</keyword>
<comment type="caution">
    <text evidence="2">The sequence shown here is derived from an EMBL/GenBank/DDBJ whole genome shotgun (WGS) entry which is preliminary data.</text>
</comment>
<dbReference type="Proteomes" id="UP001482620">
    <property type="component" value="Unassembled WGS sequence"/>
</dbReference>
<evidence type="ECO:0000313" key="2">
    <source>
        <dbReference type="EMBL" id="MEQ2235239.1"/>
    </source>
</evidence>
<dbReference type="EMBL" id="JAHRIQ010046355">
    <property type="protein sequence ID" value="MEQ2235239.1"/>
    <property type="molecule type" value="Genomic_DNA"/>
</dbReference>
<sequence length="101" mass="11109">MQTVLSSGTFSAAPWSRGLLWTGQQVKTNPDHHSVVDHFLILLVINTHWTRCVEVCPDRKDQCTSTVGIFSAGISGQHLRTLGAGGHNSPALKTENEKNKW</sequence>
<proteinExistence type="predicted"/>
<feature type="region of interest" description="Disordered" evidence="1">
    <location>
        <begin position="82"/>
        <end position="101"/>
    </location>
</feature>
<name>A0ABV0TR23_9TELE</name>
<evidence type="ECO:0000313" key="3">
    <source>
        <dbReference type="Proteomes" id="UP001482620"/>
    </source>
</evidence>
<accession>A0ABV0TR23</accession>
<evidence type="ECO:0000256" key="1">
    <source>
        <dbReference type="SAM" id="MobiDB-lite"/>
    </source>
</evidence>